<proteinExistence type="predicted"/>
<evidence type="ECO:0000256" key="5">
    <source>
        <dbReference type="ARBA" id="ARBA00023136"/>
    </source>
</evidence>
<feature type="region of interest" description="Disordered" evidence="6">
    <location>
        <begin position="98"/>
        <end position="117"/>
    </location>
</feature>
<dbReference type="EMBL" id="JAQNDK010000002">
    <property type="protein sequence ID" value="MDC0679082.1"/>
    <property type="molecule type" value="Genomic_DNA"/>
</dbReference>
<dbReference type="RefSeq" id="WP_272096024.1">
    <property type="nucleotide sequence ID" value="NZ_JAQNDK010000002.1"/>
</dbReference>
<accession>A0ABT5BY46</accession>
<dbReference type="PANTHER" id="PTHR40077">
    <property type="entry name" value="MEMBRANE PROTEIN-RELATED"/>
    <property type="match status" value="1"/>
</dbReference>
<protein>
    <submittedName>
        <fullName evidence="9">DUF3817 domain-containing protein</fullName>
    </submittedName>
</protein>
<evidence type="ECO:0000256" key="6">
    <source>
        <dbReference type="SAM" id="MobiDB-lite"/>
    </source>
</evidence>
<dbReference type="NCBIfam" id="TIGR03954">
    <property type="entry name" value="integ_memb_HG"/>
    <property type="match status" value="1"/>
</dbReference>
<evidence type="ECO:0000256" key="3">
    <source>
        <dbReference type="ARBA" id="ARBA00022692"/>
    </source>
</evidence>
<feature type="domain" description="DUF3817" evidence="8">
    <location>
        <begin position="7"/>
        <end position="94"/>
    </location>
</feature>
<evidence type="ECO:0000259" key="8">
    <source>
        <dbReference type="Pfam" id="PF12823"/>
    </source>
</evidence>
<comment type="caution">
    <text evidence="9">The sequence shown here is derived from an EMBL/GenBank/DDBJ whole genome shotgun (WGS) entry which is preliminary data.</text>
</comment>
<reference evidence="9 10" key="1">
    <citation type="submission" date="2023-01" db="EMBL/GenBank/DDBJ databases">
        <title>Minimal conservation of predation-associated metabolite biosynthetic gene clusters underscores biosynthetic potential of Myxococcota including descriptions for ten novel species: Archangium lansinium sp. nov., Myxococcus landrumus sp. nov., Nannocystis bai.</title>
        <authorList>
            <person name="Ahearne A."/>
            <person name="Stevens C."/>
            <person name="Dowd S."/>
        </authorList>
    </citation>
    <scope>NUCLEOTIDE SEQUENCE [LARGE SCALE GENOMIC DNA]</scope>
    <source>
        <strain evidence="9 10">WIWO2</strain>
    </source>
</reference>
<keyword evidence="4 7" id="KW-1133">Transmembrane helix</keyword>
<dbReference type="Proteomes" id="UP001217485">
    <property type="component" value="Unassembled WGS sequence"/>
</dbReference>
<evidence type="ECO:0000256" key="4">
    <source>
        <dbReference type="ARBA" id="ARBA00022989"/>
    </source>
</evidence>
<feature type="transmembrane region" description="Helical" evidence="7">
    <location>
        <begin position="42"/>
        <end position="63"/>
    </location>
</feature>
<keyword evidence="3 7" id="KW-0812">Transmembrane</keyword>
<dbReference type="PANTHER" id="PTHR40077:SF1">
    <property type="entry name" value="MEMBRANE PROTEIN"/>
    <property type="match status" value="1"/>
</dbReference>
<name>A0ABT5BY46_9BACT</name>
<evidence type="ECO:0000313" key="10">
    <source>
        <dbReference type="Proteomes" id="UP001217485"/>
    </source>
</evidence>
<keyword evidence="5 7" id="KW-0472">Membrane</keyword>
<evidence type="ECO:0000256" key="7">
    <source>
        <dbReference type="SAM" id="Phobius"/>
    </source>
</evidence>
<keyword evidence="2" id="KW-1003">Cell membrane</keyword>
<feature type="transmembrane region" description="Helical" evidence="7">
    <location>
        <begin position="12"/>
        <end position="30"/>
    </location>
</feature>
<organism evidence="9 10">
    <name type="scientific">Sorangium atrum</name>
    <dbReference type="NCBI Taxonomy" id="2995308"/>
    <lineage>
        <taxon>Bacteria</taxon>
        <taxon>Pseudomonadati</taxon>
        <taxon>Myxococcota</taxon>
        <taxon>Polyangia</taxon>
        <taxon>Polyangiales</taxon>
        <taxon>Polyangiaceae</taxon>
        <taxon>Sorangium</taxon>
    </lineage>
</organism>
<dbReference type="InterPro" id="IPR023845">
    <property type="entry name" value="DUF3817_TM"/>
</dbReference>
<evidence type="ECO:0000313" key="9">
    <source>
        <dbReference type="EMBL" id="MDC0679082.1"/>
    </source>
</evidence>
<dbReference type="Pfam" id="PF12823">
    <property type="entry name" value="DUF3817"/>
    <property type="match status" value="1"/>
</dbReference>
<comment type="subcellular location">
    <subcellularLocation>
        <location evidence="1">Cell membrane</location>
        <topology evidence="1">Multi-pass membrane protein</topology>
    </subcellularLocation>
</comment>
<evidence type="ECO:0000256" key="1">
    <source>
        <dbReference type="ARBA" id="ARBA00004651"/>
    </source>
</evidence>
<evidence type="ECO:0000256" key="2">
    <source>
        <dbReference type="ARBA" id="ARBA00022475"/>
    </source>
</evidence>
<sequence>MLNTAVGRFRLVALGEGASFLLLLGVAMPLKYFAGLPAAVRVVGMVHGLLFVLYVFGVIEAVAAGRWSVGQGLRALLASLIPFGPFVLDAHLRREQQEEAAALPEAASGDSGAAHRG</sequence>
<keyword evidence="10" id="KW-1185">Reference proteome</keyword>
<gene>
    <name evidence="9" type="ORF">POL72_15165</name>
</gene>